<comment type="caution">
    <text evidence="3">The sequence shown here is derived from an EMBL/GenBank/DDBJ whole genome shotgun (WGS) entry which is preliminary data.</text>
</comment>
<accession>A0ABR7KPR9</accession>
<dbReference type="RefSeq" id="WP_187070516.1">
    <property type="nucleotide sequence ID" value="NZ_JACRYL010000004.1"/>
</dbReference>
<sequence>GNVTLSNIVVTDANAAVSGSPILSLAPGASITLTAVHTLTQSDIDNGSLSNQASATAKDPKGNNVTKVS</sequence>
<evidence type="ECO:0000259" key="2">
    <source>
        <dbReference type="Pfam" id="PF24346"/>
    </source>
</evidence>
<feature type="non-terminal residue" evidence="3">
    <location>
        <position position="69"/>
    </location>
</feature>
<dbReference type="EMBL" id="JACRYL010000004">
    <property type="protein sequence ID" value="MBC6110041.1"/>
    <property type="molecule type" value="Genomic_DNA"/>
</dbReference>
<gene>
    <name evidence="3" type="ORF">H7U22_06375</name>
</gene>
<dbReference type="Pfam" id="PF24346">
    <property type="entry name" value="DUF7507"/>
    <property type="match status" value="1"/>
</dbReference>
<feature type="compositionally biased region" description="Polar residues" evidence="1">
    <location>
        <begin position="44"/>
        <end position="55"/>
    </location>
</feature>
<dbReference type="Proteomes" id="UP000652755">
    <property type="component" value="Unassembled WGS sequence"/>
</dbReference>
<reference evidence="3 4" key="1">
    <citation type="submission" date="2020-08" db="EMBL/GenBank/DDBJ databases">
        <authorList>
            <person name="Sun Q."/>
            <person name="Inoue M."/>
        </authorList>
    </citation>
    <scope>NUCLEOTIDE SEQUENCE [LARGE SCALE GENOMIC DNA]</scope>
    <source>
        <strain evidence="3 4">CCM 8938</strain>
    </source>
</reference>
<proteinExistence type="predicted"/>
<evidence type="ECO:0000313" key="4">
    <source>
        <dbReference type="Proteomes" id="UP000652755"/>
    </source>
</evidence>
<evidence type="ECO:0000313" key="3">
    <source>
        <dbReference type="EMBL" id="MBC6110041.1"/>
    </source>
</evidence>
<name>A0ABR7KPR9_9SPHI</name>
<evidence type="ECO:0000256" key="1">
    <source>
        <dbReference type="SAM" id="MobiDB-lite"/>
    </source>
</evidence>
<keyword evidence="4" id="KW-1185">Reference proteome</keyword>
<organism evidence="3 4">
    <name type="scientific">Pedobacter fastidiosus</name>
    <dbReference type="NCBI Taxonomy" id="2765361"/>
    <lineage>
        <taxon>Bacteria</taxon>
        <taxon>Pseudomonadati</taxon>
        <taxon>Bacteroidota</taxon>
        <taxon>Sphingobacteriia</taxon>
        <taxon>Sphingobacteriales</taxon>
        <taxon>Sphingobacteriaceae</taxon>
        <taxon>Pedobacter</taxon>
    </lineage>
</organism>
<protein>
    <recommendedName>
        <fullName evidence="2">DUF7507 domain-containing protein</fullName>
    </recommendedName>
</protein>
<dbReference type="InterPro" id="IPR055354">
    <property type="entry name" value="DUF7507"/>
</dbReference>
<feature type="domain" description="DUF7507" evidence="2">
    <location>
        <begin position="1"/>
        <end position="67"/>
    </location>
</feature>
<feature type="region of interest" description="Disordered" evidence="1">
    <location>
        <begin position="44"/>
        <end position="69"/>
    </location>
</feature>
<feature type="non-terminal residue" evidence="3">
    <location>
        <position position="1"/>
    </location>
</feature>